<sequence length="88" mass="10278">MKLRDTALLSLFIGSLFIWALEARRAGFLESYPALMMALVFLFAYQFFRYRDRQSQKEVSPTIKQMIETRKKAAANKGNKKQEVRGKK</sequence>
<keyword evidence="1" id="KW-1133">Transmembrane helix</keyword>
<reference evidence="2 3" key="1">
    <citation type="submission" date="2021-03" db="EMBL/GenBank/DDBJ databases">
        <title>Fibrella sp. HMF5036 genome sequencing and assembly.</title>
        <authorList>
            <person name="Kang H."/>
            <person name="Kim H."/>
            <person name="Bae S."/>
            <person name="Joh K."/>
        </authorList>
    </citation>
    <scope>NUCLEOTIDE SEQUENCE [LARGE SCALE GENOMIC DNA]</scope>
    <source>
        <strain evidence="2 3">HMF5036</strain>
    </source>
</reference>
<evidence type="ECO:0000313" key="2">
    <source>
        <dbReference type="EMBL" id="MBO0929913.1"/>
    </source>
</evidence>
<keyword evidence="3" id="KW-1185">Reference proteome</keyword>
<name>A0A939G510_9BACT</name>
<gene>
    <name evidence="2" type="ORF">J2I48_02860</name>
</gene>
<feature type="transmembrane region" description="Helical" evidence="1">
    <location>
        <begin position="33"/>
        <end position="50"/>
    </location>
</feature>
<dbReference type="RefSeq" id="WP_207333883.1">
    <property type="nucleotide sequence ID" value="NZ_JAFMYU010000002.1"/>
</dbReference>
<dbReference type="EMBL" id="JAFMYU010000002">
    <property type="protein sequence ID" value="MBO0929913.1"/>
    <property type="molecule type" value="Genomic_DNA"/>
</dbReference>
<accession>A0A939G510</accession>
<dbReference type="AlphaFoldDB" id="A0A939G510"/>
<keyword evidence="1" id="KW-0812">Transmembrane</keyword>
<evidence type="ECO:0000256" key="1">
    <source>
        <dbReference type="SAM" id="Phobius"/>
    </source>
</evidence>
<organism evidence="2 3">
    <name type="scientific">Fibrella aquatilis</name>
    <dbReference type="NCBI Taxonomy" id="2817059"/>
    <lineage>
        <taxon>Bacteria</taxon>
        <taxon>Pseudomonadati</taxon>
        <taxon>Bacteroidota</taxon>
        <taxon>Cytophagia</taxon>
        <taxon>Cytophagales</taxon>
        <taxon>Spirosomataceae</taxon>
        <taxon>Fibrella</taxon>
    </lineage>
</organism>
<protein>
    <submittedName>
        <fullName evidence="2">Uncharacterized protein</fullName>
    </submittedName>
</protein>
<evidence type="ECO:0000313" key="3">
    <source>
        <dbReference type="Proteomes" id="UP000664795"/>
    </source>
</evidence>
<dbReference type="Proteomes" id="UP000664795">
    <property type="component" value="Unassembled WGS sequence"/>
</dbReference>
<keyword evidence="1" id="KW-0472">Membrane</keyword>
<comment type="caution">
    <text evidence="2">The sequence shown here is derived from an EMBL/GenBank/DDBJ whole genome shotgun (WGS) entry which is preliminary data.</text>
</comment>
<proteinExistence type="predicted"/>